<dbReference type="SUPFAM" id="SSF101898">
    <property type="entry name" value="NHL repeat"/>
    <property type="match status" value="1"/>
</dbReference>
<keyword evidence="1" id="KW-0677">Repeat</keyword>
<sequence>MAYRYSIAPEFVDPIEEHINRTIDGLIGLLNARRVELLKKVRNAHKDKKAGEIAQQQMIVQLTAAQAHLQGDLREKPLQLIQERIVQEFEDKLRDLRNKMGVETKLKWECNKRDLERRISHLGKIVEVAIGVPDYGTFKTSTVATAKRGSDPGELYYPSGVAILPIHKATHQIFVANRNNNTVEIFSAAGEYLKQLGVGELDKPYGLAIHADSLYVSCWGDHTVNKYRLTNMSLVRWVGGKGSNKGQFDFPRQLTTDQIGHVFVADTNNDRISVYGAHLNYIRDITHQSIYRPYDVKVSSDRVYVLCPNTNSCMHVLTLEGMQLNTLITKGEGMDVLRPHFFCIDLLNNFVISDRDTNSIRVFSPEGNLLHTIGEEGHQKGMFNYTQGVAITPKGRLVCVSNNYNYGLQIYY</sequence>
<comment type="caution">
    <text evidence="3">The sequence shown here is derived from an EMBL/GenBank/DDBJ whole genome shotgun (WGS) entry which is preliminary data.</text>
</comment>
<organism evidence="3 4">
    <name type="scientific">Oopsacas minuta</name>
    <dbReference type="NCBI Taxonomy" id="111878"/>
    <lineage>
        <taxon>Eukaryota</taxon>
        <taxon>Metazoa</taxon>
        <taxon>Porifera</taxon>
        <taxon>Hexactinellida</taxon>
        <taxon>Hexasterophora</taxon>
        <taxon>Lyssacinosida</taxon>
        <taxon>Leucopsacidae</taxon>
        <taxon>Oopsacas</taxon>
    </lineage>
</organism>
<feature type="repeat" description="NHL" evidence="2">
    <location>
        <begin position="238"/>
        <end position="278"/>
    </location>
</feature>
<dbReference type="CDD" id="cd05819">
    <property type="entry name" value="NHL"/>
    <property type="match status" value="1"/>
</dbReference>
<dbReference type="PANTHER" id="PTHR24104">
    <property type="entry name" value="E3 UBIQUITIN-PROTEIN LIGASE NHLRC1-RELATED"/>
    <property type="match status" value="1"/>
</dbReference>
<dbReference type="InterPro" id="IPR011042">
    <property type="entry name" value="6-blade_b-propeller_TolB-like"/>
</dbReference>
<evidence type="ECO:0000313" key="3">
    <source>
        <dbReference type="EMBL" id="KAI6653315.1"/>
    </source>
</evidence>
<feature type="repeat" description="NHL" evidence="2">
    <location>
        <begin position="147"/>
        <end position="189"/>
    </location>
</feature>
<dbReference type="GO" id="GO:0008270">
    <property type="term" value="F:zinc ion binding"/>
    <property type="evidence" value="ECO:0007669"/>
    <property type="project" value="UniProtKB-KW"/>
</dbReference>
<keyword evidence="4" id="KW-1185">Reference proteome</keyword>
<dbReference type="AlphaFoldDB" id="A0AAV7JXV7"/>
<dbReference type="GO" id="GO:0043161">
    <property type="term" value="P:proteasome-mediated ubiquitin-dependent protein catabolic process"/>
    <property type="evidence" value="ECO:0007669"/>
    <property type="project" value="TreeGrafter"/>
</dbReference>
<dbReference type="PANTHER" id="PTHR24104:SF25">
    <property type="entry name" value="PROTEIN LIN-41"/>
    <property type="match status" value="1"/>
</dbReference>
<gene>
    <name evidence="3" type="ORF">LOD99_3839</name>
</gene>
<dbReference type="InterPro" id="IPR001258">
    <property type="entry name" value="NHL_repeat"/>
</dbReference>
<dbReference type="InterPro" id="IPR050952">
    <property type="entry name" value="TRIM-NHL_E3_ligases"/>
</dbReference>
<protein>
    <submittedName>
        <fullName evidence="3">Uncharacterized protein</fullName>
    </submittedName>
</protein>
<evidence type="ECO:0000256" key="1">
    <source>
        <dbReference type="ARBA" id="ARBA00022737"/>
    </source>
</evidence>
<dbReference type="Gene3D" id="2.120.10.30">
    <property type="entry name" value="TolB, C-terminal domain"/>
    <property type="match status" value="2"/>
</dbReference>
<dbReference type="EMBL" id="JAKMXF010000288">
    <property type="protein sequence ID" value="KAI6653315.1"/>
    <property type="molecule type" value="Genomic_DNA"/>
</dbReference>
<accession>A0AAV7JXV7</accession>
<evidence type="ECO:0000256" key="2">
    <source>
        <dbReference type="PROSITE-ProRule" id="PRU00504"/>
    </source>
</evidence>
<reference evidence="3 4" key="1">
    <citation type="journal article" date="2023" name="BMC Biol.">
        <title>The compact genome of the sponge Oopsacas minuta (Hexactinellida) is lacking key metazoan core genes.</title>
        <authorList>
            <person name="Santini S."/>
            <person name="Schenkelaars Q."/>
            <person name="Jourda C."/>
            <person name="Duchesne M."/>
            <person name="Belahbib H."/>
            <person name="Rocher C."/>
            <person name="Selva M."/>
            <person name="Riesgo A."/>
            <person name="Vervoort M."/>
            <person name="Leys S.P."/>
            <person name="Kodjabachian L."/>
            <person name="Le Bivic A."/>
            <person name="Borchiellini C."/>
            <person name="Claverie J.M."/>
            <person name="Renard E."/>
        </authorList>
    </citation>
    <scope>NUCLEOTIDE SEQUENCE [LARGE SCALE GENOMIC DNA]</scope>
    <source>
        <strain evidence="3">SPO-2</strain>
    </source>
</reference>
<dbReference type="PROSITE" id="PS51125">
    <property type="entry name" value="NHL"/>
    <property type="match status" value="2"/>
</dbReference>
<dbReference type="Proteomes" id="UP001165289">
    <property type="component" value="Unassembled WGS sequence"/>
</dbReference>
<evidence type="ECO:0000313" key="4">
    <source>
        <dbReference type="Proteomes" id="UP001165289"/>
    </source>
</evidence>
<dbReference type="GO" id="GO:0000209">
    <property type="term" value="P:protein polyubiquitination"/>
    <property type="evidence" value="ECO:0007669"/>
    <property type="project" value="TreeGrafter"/>
</dbReference>
<proteinExistence type="predicted"/>
<dbReference type="GO" id="GO:0061630">
    <property type="term" value="F:ubiquitin protein ligase activity"/>
    <property type="evidence" value="ECO:0007669"/>
    <property type="project" value="TreeGrafter"/>
</dbReference>
<name>A0AAV7JXV7_9METZ</name>